<dbReference type="AlphaFoldDB" id="A0A378KYT0"/>
<reference evidence="20 22" key="2">
    <citation type="submission" date="2018-06" db="EMBL/GenBank/DDBJ databases">
        <authorList>
            <consortium name="Pathogen Informatics"/>
            <person name="Doyle S."/>
        </authorList>
    </citation>
    <scope>NUCLEOTIDE SEQUENCE [LARGE SCALE GENOMIC DNA]</scope>
    <source>
        <strain evidence="20 22">NCTC12376</strain>
    </source>
</reference>
<evidence type="ECO:0000256" key="5">
    <source>
        <dbReference type="ARBA" id="ARBA00013170"/>
    </source>
</evidence>
<dbReference type="NCBIfam" id="TIGR00560">
    <property type="entry name" value="pgsA"/>
    <property type="match status" value="1"/>
</dbReference>
<keyword evidence="8 17" id="KW-0808">Transferase</keyword>
<dbReference type="EMBL" id="LNYR01000034">
    <property type="protein sequence ID" value="KTD46448.1"/>
    <property type="molecule type" value="Genomic_DNA"/>
</dbReference>
<dbReference type="PROSITE" id="PS00379">
    <property type="entry name" value="CDP_ALCOHOL_P_TRANSF"/>
    <property type="match status" value="1"/>
</dbReference>
<dbReference type="Proteomes" id="UP000054639">
    <property type="component" value="Unassembled WGS sequence"/>
</dbReference>
<keyword evidence="7" id="KW-0444">Lipid biosynthesis</keyword>
<reference evidence="19 21" key="1">
    <citation type="submission" date="2015-11" db="EMBL/GenBank/DDBJ databases">
        <title>Genomic analysis of 38 Legionella species identifies large and diverse effector repertoires.</title>
        <authorList>
            <person name="Burstein D."/>
            <person name="Amaro F."/>
            <person name="Zusman T."/>
            <person name="Lifshitz Z."/>
            <person name="Cohen O."/>
            <person name="Gilbert J.A."/>
            <person name="Pupko T."/>
            <person name="Shuman H.A."/>
            <person name="Segal G."/>
        </authorList>
    </citation>
    <scope>NUCLEOTIDE SEQUENCE [LARGE SCALE GENOMIC DNA]</scope>
    <source>
        <strain evidence="19 21">ATCC 49507</strain>
    </source>
</reference>
<evidence type="ECO:0000256" key="2">
    <source>
        <dbReference type="ARBA" id="ARBA00004141"/>
    </source>
</evidence>
<dbReference type="PANTHER" id="PTHR14269">
    <property type="entry name" value="CDP-DIACYLGLYCEROL--GLYCEROL-3-PHOSPHATE 3-PHOSPHATIDYLTRANSFERASE-RELATED"/>
    <property type="match status" value="1"/>
</dbReference>
<comment type="pathway">
    <text evidence="3">Phospholipid metabolism; phosphatidylglycerol biosynthesis; phosphatidylglycerol from CDP-diacylglycerol: step 1/2.</text>
</comment>
<comment type="cofactor">
    <cofactor evidence="1">
        <name>Mn(2+)</name>
        <dbReference type="ChEBI" id="CHEBI:29035"/>
    </cofactor>
</comment>
<evidence type="ECO:0000256" key="6">
    <source>
        <dbReference type="ARBA" id="ARBA00014944"/>
    </source>
</evidence>
<proteinExistence type="inferred from homology"/>
<evidence type="ECO:0000256" key="7">
    <source>
        <dbReference type="ARBA" id="ARBA00022516"/>
    </source>
</evidence>
<evidence type="ECO:0000313" key="21">
    <source>
        <dbReference type="Proteomes" id="UP000054639"/>
    </source>
</evidence>
<dbReference type="InterPro" id="IPR004570">
    <property type="entry name" value="Phosphatidylglycerol_P_synth"/>
</dbReference>
<dbReference type="Proteomes" id="UP000254230">
    <property type="component" value="Unassembled WGS sequence"/>
</dbReference>
<evidence type="ECO:0000256" key="1">
    <source>
        <dbReference type="ARBA" id="ARBA00001936"/>
    </source>
</evidence>
<dbReference type="PANTHER" id="PTHR14269:SF62">
    <property type="entry name" value="CDP-DIACYLGLYCEROL--GLYCEROL-3-PHOSPHATE 3-PHOSPHATIDYLTRANSFERASE 1, CHLOROPLASTIC"/>
    <property type="match status" value="1"/>
</dbReference>
<feature type="transmembrane region" description="Helical" evidence="18">
    <location>
        <begin position="36"/>
        <end position="54"/>
    </location>
</feature>
<comment type="subcellular location">
    <subcellularLocation>
        <location evidence="2">Membrane</location>
        <topology evidence="2">Multi-pass membrane protein</topology>
    </subcellularLocation>
</comment>
<feature type="transmembrane region" description="Helical" evidence="18">
    <location>
        <begin position="12"/>
        <end position="30"/>
    </location>
</feature>
<dbReference type="GO" id="GO:0036094">
    <property type="term" value="F:small molecule binding"/>
    <property type="evidence" value="ECO:0007669"/>
    <property type="project" value="UniProtKB-ARBA"/>
</dbReference>
<dbReference type="Gene3D" id="1.20.120.1760">
    <property type="match status" value="1"/>
</dbReference>
<dbReference type="GO" id="GO:0005737">
    <property type="term" value="C:cytoplasm"/>
    <property type="evidence" value="ECO:0007669"/>
    <property type="project" value="UniProtKB-ARBA"/>
</dbReference>
<keyword evidence="14" id="KW-1208">Phospholipid metabolism</keyword>
<keyword evidence="9 18" id="KW-0812">Transmembrane</keyword>
<evidence type="ECO:0000256" key="15">
    <source>
        <dbReference type="ARBA" id="ARBA00048586"/>
    </source>
</evidence>
<dbReference type="Pfam" id="PF01066">
    <property type="entry name" value="CDP-OH_P_transf"/>
    <property type="match status" value="1"/>
</dbReference>
<sequence>MSTLTSLPNLLTLLRIILIPVFIIVFYLPFKCANAIAAGIFAAASFTDWLDGYLARKLKMVSPFGAFLDPVADKLLVSTSLLLLVGAKDINYITIPAIVIVGREIVISGLREWMAEIGRRASVTVGYIGKVKTTFQMIALILLLAFNPVNSWWGSIGFILLYVSAILTIWSMVIYLAIAWPDLMKKN</sequence>
<keyword evidence="12 18" id="KW-0472">Membrane</keyword>
<accession>A0A378KYT0</accession>
<dbReference type="EC" id="2.7.8.5" evidence="5 16"/>
<evidence type="ECO:0000256" key="17">
    <source>
        <dbReference type="RuleBase" id="RU003750"/>
    </source>
</evidence>
<keyword evidence="21" id="KW-1185">Reference proteome</keyword>
<evidence type="ECO:0000256" key="4">
    <source>
        <dbReference type="ARBA" id="ARBA00010441"/>
    </source>
</evidence>
<evidence type="ECO:0000256" key="8">
    <source>
        <dbReference type="ARBA" id="ARBA00022679"/>
    </source>
</evidence>
<comment type="similarity">
    <text evidence="4 17">Belongs to the CDP-alcohol phosphatidyltransferase class-I family.</text>
</comment>
<evidence type="ECO:0000256" key="9">
    <source>
        <dbReference type="ARBA" id="ARBA00022692"/>
    </source>
</evidence>
<keyword evidence="11" id="KW-0443">Lipid metabolism</keyword>
<dbReference type="InterPro" id="IPR043130">
    <property type="entry name" value="CDP-OH_PTrfase_TM_dom"/>
</dbReference>
<evidence type="ECO:0000256" key="16">
    <source>
        <dbReference type="NCBIfam" id="TIGR00560"/>
    </source>
</evidence>
<dbReference type="PIRSF" id="PIRSF000847">
    <property type="entry name" value="Phos_ph_gly_syn"/>
    <property type="match status" value="1"/>
</dbReference>
<dbReference type="OrthoDB" id="9796672at2"/>
<dbReference type="FunFam" id="1.20.120.1760:FF:000008">
    <property type="entry name" value="CDP-diacylglycerol--glycerol-3-phosphate 3-phosphatidyltransferase 2"/>
    <property type="match status" value="1"/>
</dbReference>
<dbReference type="STRING" id="45072.Lqua_2551"/>
<protein>
    <recommendedName>
        <fullName evidence="6 16">CDP-diacylglycerol--glycerol-3-phosphate 3-phosphatidyltransferase</fullName>
        <ecNumber evidence="5 16">2.7.8.5</ecNumber>
    </recommendedName>
</protein>
<feature type="transmembrane region" description="Helical" evidence="18">
    <location>
        <begin position="152"/>
        <end position="178"/>
    </location>
</feature>
<evidence type="ECO:0000256" key="11">
    <source>
        <dbReference type="ARBA" id="ARBA00023098"/>
    </source>
</evidence>
<evidence type="ECO:0000313" key="20">
    <source>
        <dbReference type="EMBL" id="STY18771.1"/>
    </source>
</evidence>
<dbReference type="GO" id="GO:0050793">
    <property type="term" value="P:regulation of developmental process"/>
    <property type="evidence" value="ECO:0007669"/>
    <property type="project" value="UniProtKB-ARBA"/>
</dbReference>
<keyword evidence="13" id="KW-0594">Phospholipid biosynthesis</keyword>
<feature type="transmembrane region" description="Helical" evidence="18">
    <location>
        <begin position="125"/>
        <end position="146"/>
    </location>
</feature>
<dbReference type="GO" id="GO:0008444">
    <property type="term" value="F:CDP-diacylglycerol-glycerol-3-phosphate 3-phosphatidyltransferase activity"/>
    <property type="evidence" value="ECO:0007669"/>
    <property type="project" value="UniProtKB-UniRule"/>
</dbReference>
<evidence type="ECO:0000256" key="3">
    <source>
        <dbReference type="ARBA" id="ARBA00005042"/>
    </source>
</evidence>
<dbReference type="InterPro" id="IPR048254">
    <property type="entry name" value="CDP_ALCOHOL_P_TRANSF_CS"/>
</dbReference>
<organism evidence="20 22">
    <name type="scientific">Legionella quateirensis</name>
    <dbReference type="NCBI Taxonomy" id="45072"/>
    <lineage>
        <taxon>Bacteria</taxon>
        <taxon>Pseudomonadati</taxon>
        <taxon>Pseudomonadota</taxon>
        <taxon>Gammaproteobacteria</taxon>
        <taxon>Legionellales</taxon>
        <taxon>Legionellaceae</taxon>
        <taxon>Legionella</taxon>
    </lineage>
</organism>
<dbReference type="InterPro" id="IPR050324">
    <property type="entry name" value="CDP-alcohol_PTase-I"/>
</dbReference>
<name>A0A378KYT0_9GAMM</name>
<dbReference type="GO" id="GO:0005886">
    <property type="term" value="C:plasma membrane"/>
    <property type="evidence" value="ECO:0007669"/>
    <property type="project" value="TreeGrafter"/>
</dbReference>
<evidence type="ECO:0000313" key="22">
    <source>
        <dbReference type="Proteomes" id="UP000254230"/>
    </source>
</evidence>
<evidence type="ECO:0000256" key="10">
    <source>
        <dbReference type="ARBA" id="ARBA00022989"/>
    </source>
</evidence>
<dbReference type="RefSeq" id="WP_058474684.1">
    <property type="nucleotide sequence ID" value="NZ_CAAAIL010000001.1"/>
</dbReference>
<evidence type="ECO:0000313" key="19">
    <source>
        <dbReference type="EMBL" id="KTD46448.1"/>
    </source>
</evidence>
<dbReference type="GO" id="GO:0046474">
    <property type="term" value="P:glycerophospholipid biosynthetic process"/>
    <property type="evidence" value="ECO:0007669"/>
    <property type="project" value="TreeGrafter"/>
</dbReference>
<comment type="catalytic activity">
    <reaction evidence="15">
        <text>a CDP-1,2-diacyl-sn-glycerol + sn-glycerol 3-phosphate = a 1,2-diacyl-sn-glycero-3-phospho-(1'-sn-glycero-3'-phosphate) + CMP + H(+)</text>
        <dbReference type="Rhea" id="RHEA:12593"/>
        <dbReference type="ChEBI" id="CHEBI:15378"/>
        <dbReference type="ChEBI" id="CHEBI:57597"/>
        <dbReference type="ChEBI" id="CHEBI:58332"/>
        <dbReference type="ChEBI" id="CHEBI:60110"/>
        <dbReference type="ChEBI" id="CHEBI:60377"/>
        <dbReference type="EC" id="2.7.8.5"/>
    </reaction>
</comment>
<dbReference type="InterPro" id="IPR000462">
    <property type="entry name" value="CDP-OH_P_trans"/>
</dbReference>
<evidence type="ECO:0000256" key="14">
    <source>
        <dbReference type="ARBA" id="ARBA00023264"/>
    </source>
</evidence>
<evidence type="ECO:0000256" key="12">
    <source>
        <dbReference type="ARBA" id="ARBA00023136"/>
    </source>
</evidence>
<evidence type="ECO:0000256" key="18">
    <source>
        <dbReference type="SAM" id="Phobius"/>
    </source>
</evidence>
<dbReference type="EMBL" id="UGOW01000001">
    <property type="protein sequence ID" value="STY18771.1"/>
    <property type="molecule type" value="Genomic_DNA"/>
</dbReference>
<evidence type="ECO:0000256" key="13">
    <source>
        <dbReference type="ARBA" id="ARBA00023209"/>
    </source>
</evidence>
<gene>
    <name evidence="20" type="primary">pgsA</name>
    <name evidence="19" type="ORF">Lqua_2551</name>
    <name evidence="20" type="ORF">NCTC12376_02595</name>
</gene>
<keyword evidence="10 18" id="KW-1133">Transmembrane helix</keyword>